<evidence type="ECO:0000313" key="5">
    <source>
        <dbReference type="Proteomes" id="UP001501295"/>
    </source>
</evidence>
<evidence type="ECO:0000259" key="3">
    <source>
        <dbReference type="PROSITE" id="PS51462"/>
    </source>
</evidence>
<dbReference type="InterPro" id="IPR020476">
    <property type="entry name" value="Nudix_hydrolase"/>
</dbReference>
<keyword evidence="5" id="KW-1185">Reference proteome</keyword>
<dbReference type="PANTHER" id="PTHR11839:SF18">
    <property type="entry name" value="NUDIX HYDROLASE DOMAIN-CONTAINING PROTEIN"/>
    <property type="match status" value="1"/>
</dbReference>
<dbReference type="PANTHER" id="PTHR11839">
    <property type="entry name" value="UDP/ADP-SUGAR PYROPHOSPHATASE"/>
    <property type="match status" value="1"/>
</dbReference>
<dbReference type="InterPro" id="IPR015797">
    <property type="entry name" value="NUDIX_hydrolase-like_dom_sf"/>
</dbReference>
<evidence type="ECO:0000313" key="4">
    <source>
        <dbReference type="EMBL" id="GAA4668390.1"/>
    </source>
</evidence>
<comment type="cofactor">
    <cofactor evidence="1">
        <name>Mg(2+)</name>
        <dbReference type="ChEBI" id="CHEBI:18420"/>
    </cofactor>
</comment>
<evidence type="ECO:0000256" key="2">
    <source>
        <dbReference type="ARBA" id="ARBA00022801"/>
    </source>
</evidence>
<gene>
    <name evidence="4" type="ORF">GCM10025780_08830</name>
</gene>
<dbReference type="SUPFAM" id="SSF55811">
    <property type="entry name" value="Nudix"/>
    <property type="match status" value="1"/>
</dbReference>
<dbReference type="InterPro" id="IPR000086">
    <property type="entry name" value="NUDIX_hydrolase_dom"/>
</dbReference>
<dbReference type="Pfam" id="PF00293">
    <property type="entry name" value="NUDIX"/>
    <property type="match status" value="1"/>
</dbReference>
<evidence type="ECO:0000256" key="1">
    <source>
        <dbReference type="ARBA" id="ARBA00001946"/>
    </source>
</evidence>
<dbReference type="RefSeq" id="WP_345373621.1">
    <property type="nucleotide sequence ID" value="NZ_BAABLM010000001.1"/>
</dbReference>
<feature type="domain" description="Nudix hydrolase" evidence="3">
    <location>
        <begin position="48"/>
        <end position="177"/>
    </location>
</feature>
<sequence>MSEATENPTEPHWRRLGTRELYRGRVLLTEHEVELPGGGRTTFEVNESSPFAVAVLLAPTPDEVIVARQYRYAPDRWIYDLPGGAGDEGEEPEDAARRECREEVGLVPGRLVHLHTFFLDPGRYAWPLHVYFATDFEEGEADSSDPSEQVFGRRMPLRELDALISSGEVVDPALMVGRTFAGLKGLLPLLGSL</sequence>
<dbReference type="GO" id="GO:0016787">
    <property type="term" value="F:hydrolase activity"/>
    <property type="evidence" value="ECO:0007669"/>
    <property type="project" value="UniProtKB-KW"/>
</dbReference>
<dbReference type="Gene3D" id="3.90.79.10">
    <property type="entry name" value="Nucleoside Triphosphate Pyrophosphohydrolase"/>
    <property type="match status" value="1"/>
</dbReference>
<dbReference type="CDD" id="cd03424">
    <property type="entry name" value="NUDIX_ADPRase_Nudt5_UGPPase_Nudt14"/>
    <property type="match status" value="1"/>
</dbReference>
<organism evidence="4 5">
    <name type="scientific">Frondihabitans cladoniiphilus</name>
    <dbReference type="NCBI Taxonomy" id="715785"/>
    <lineage>
        <taxon>Bacteria</taxon>
        <taxon>Bacillati</taxon>
        <taxon>Actinomycetota</taxon>
        <taxon>Actinomycetes</taxon>
        <taxon>Micrococcales</taxon>
        <taxon>Microbacteriaceae</taxon>
        <taxon>Frondihabitans</taxon>
    </lineage>
</organism>
<dbReference type="EMBL" id="BAABLM010000001">
    <property type="protein sequence ID" value="GAA4668390.1"/>
    <property type="molecule type" value="Genomic_DNA"/>
</dbReference>
<proteinExistence type="predicted"/>
<comment type="caution">
    <text evidence="4">The sequence shown here is derived from an EMBL/GenBank/DDBJ whole genome shotgun (WGS) entry which is preliminary data.</text>
</comment>
<protein>
    <submittedName>
        <fullName evidence="4">NUDIX hydrolase</fullName>
    </submittedName>
</protein>
<keyword evidence="2 4" id="KW-0378">Hydrolase</keyword>
<accession>A0ABP8VNK9</accession>
<dbReference type="Proteomes" id="UP001501295">
    <property type="component" value="Unassembled WGS sequence"/>
</dbReference>
<dbReference type="PROSITE" id="PS51462">
    <property type="entry name" value="NUDIX"/>
    <property type="match status" value="1"/>
</dbReference>
<dbReference type="PRINTS" id="PR00502">
    <property type="entry name" value="NUDIXFAMILY"/>
</dbReference>
<name>A0ABP8VNK9_9MICO</name>
<reference evidence="5" key="1">
    <citation type="journal article" date="2019" name="Int. J. Syst. Evol. Microbiol.">
        <title>The Global Catalogue of Microorganisms (GCM) 10K type strain sequencing project: providing services to taxonomists for standard genome sequencing and annotation.</title>
        <authorList>
            <consortium name="The Broad Institute Genomics Platform"/>
            <consortium name="The Broad Institute Genome Sequencing Center for Infectious Disease"/>
            <person name="Wu L."/>
            <person name="Ma J."/>
        </authorList>
    </citation>
    <scope>NUCLEOTIDE SEQUENCE [LARGE SCALE GENOMIC DNA]</scope>
    <source>
        <strain evidence="5">JCM 18956</strain>
    </source>
</reference>